<name>L9X6J8_9EURY</name>
<evidence type="ECO:0000259" key="1">
    <source>
        <dbReference type="Pfam" id="PF00582"/>
    </source>
</evidence>
<organism evidence="2 3">
    <name type="scientific">Natronococcus amylolyticus DSM 10524</name>
    <dbReference type="NCBI Taxonomy" id="1227497"/>
    <lineage>
        <taxon>Archaea</taxon>
        <taxon>Methanobacteriati</taxon>
        <taxon>Methanobacteriota</taxon>
        <taxon>Stenosarchaea group</taxon>
        <taxon>Halobacteria</taxon>
        <taxon>Halobacteriales</taxon>
        <taxon>Natrialbaceae</taxon>
        <taxon>Natronococcus</taxon>
    </lineage>
</organism>
<gene>
    <name evidence="2" type="ORF">C491_14787</name>
</gene>
<comment type="caution">
    <text evidence="2">The sequence shown here is derived from an EMBL/GenBank/DDBJ whole genome shotgun (WGS) entry which is preliminary data.</text>
</comment>
<sequence>MIGSHGRDGLDRILLGNVAETVVRRAPVPATVVERTSRYELQ</sequence>
<dbReference type="InterPro" id="IPR014729">
    <property type="entry name" value="Rossmann-like_a/b/a_fold"/>
</dbReference>
<feature type="domain" description="UspA" evidence="1">
    <location>
        <begin position="2"/>
        <end position="33"/>
    </location>
</feature>
<protein>
    <submittedName>
        <fullName evidence="2">Stress response protein</fullName>
    </submittedName>
</protein>
<evidence type="ECO:0000313" key="3">
    <source>
        <dbReference type="Proteomes" id="UP000011688"/>
    </source>
</evidence>
<dbReference type="AlphaFoldDB" id="L9X6J8"/>
<proteinExistence type="predicted"/>
<dbReference type="Gene3D" id="3.40.50.620">
    <property type="entry name" value="HUPs"/>
    <property type="match status" value="1"/>
</dbReference>
<evidence type="ECO:0000313" key="2">
    <source>
        <dbReference type="EMBL" id="ELY56223.1"/>
    </source>
</evidence>
<accession>L9X6J8</accession>
<reference evidence="2 3" key="1">
    <citation type="journal article" date="2014" name="PLoS Genet.">
        <title>Phylogenetically driven sequencing of extremely halophilic archaea reveals strategies for static and dynamic osmo-response.</title>
        <authorList>
            <person name="Becker E.A."/>
            <person name="Seitzer P.M."/>
            <person name="Tritt A."/>
            <person name="Larsen D."/>
            <person name="Krusor M."/>
            <person name="Yao A.I."/>
            <person name="Wu D."/>
            <person name="Madern D."/>
            <person name="Eisen J.A."/>
            <person name="Darling A.E."/>
            <person name="Facciotti M.T."/>
        </authorList>
    </citation>
    <scope>NUCLEOTIDE SEQUENCE [LARGE SCALE GENOMIC DNA]</scope>
    <source>
        <strain evidence="2 3">DSM 10524</strain>
    </source>
</reference>
<dbReference type="Pfam" id="PF00582">
    <property type="entry name" value="Usp"/>
    <property type="match status" value="1"/>
</dbReference>
<dbReference type="SUPFAM" id="SSF52402">
    <property type="entry name" value="Adenine nucleotide alpha hydrolases-like"/>
    <property type="match status" value="1"/>
</dbReference>
<keyword evidence="3" id="KW-1185">Reference proteome</keyword>
<dbReference type="Proteomes" id="UP000011688">
    <property type="component" value="Unassembled WGS sequence"/>
</dbReference>
<dbReference type="EMBL" id="AOIB01000028">
    <property type="protein sequence ID" value="ELY56223.1"/>
    <property type="molecule type" value="Genomic_DNA"/>
</dbReference>
<dbReference type="InterPro" id="IPR006016">
    <property type="entry name" value="UspA"/>
</dbReference>